<dbReference type="EMBL" id="JAEMHK010000004">
    <property type="protein sequence ID" value="MBJ6799873.1"/>
    <property type="molecule type" value="Genomic_DNA"/>
</dbReference>
<protein>
    <submittedName>
        <fullName evidence="1">Uncharacterized protein</fullName>
    </submittedName>
</protein>
<reference evidence="1 2" key="1">
    <citation type="submission" date="2020-12" db="EMBL/GenBank/DDBJ databases">
        <title>Geomonas sp. Red259, isolated from paddy soil.</title>
        <authorList>
            <person name="Xu Z."/>
            <person name="Zhang Z."/>
            <person name="Masuda Y."/>
            <person name="Itoh H."/>
            <person name="Senoo K."/>
        </authorList>
    </citation>
    <scope>NUCLEOTIDE SEQUENCE [LARGE SCALE GENOMIC DNA]</scope>
    <source>
        <strain evidence="1 2">Red259</strain>
    </source>
</reference>
<dbReference type="RefSeq" id="WP_199394390.1">
    <property type="nucleotide sequence ID" value="NZ_JAEMHK010000004.1"/>
</dbReference>
<proteinExistence type="predicted"/>
<accession>A0ABS0YPM6</accession>
<evidence type="ECO:0000313" key="1">
    <source>
        <dbReference type="EMBL" id="MBJ6799873.1"/>
    </source>
</evidence>
<dbReference type="Proteomes" id="UP000641025">
    <property type="component" value="Unassembled WGS sequence"/>
</dbReference>
<keyword evidence="2" id="KW-1185">Reference proteome</keyword>
<gene>
    <name evidence="1" type="ORF">JFN90_06945</name>
</gene>
<organism evidence="1 2">
    <name type="scientific">Geomonas propionica</name>
    <dbReference type="NCBI Taxonomy" id="2798582"/>
    <lineage>
        <taxon>Bacteria</taxon>
        <taxon>Pseudomonadati</taxon>
        <taxon>Thermodesulfobacteriota</taxon>
        <taxon>Desulfuromonadia</taxon>
        <taxon>Geobacterales</taxon>
        <taxon>Geobacteraceae</taxon>
        <taxon>Geomonas</taxon>
    </lineage>
</organism>
<comment type="caution">
    <text evidence="1">The sequence shown here is derived from an EMBL/GenBank/DDBJ whole genome shotgun (WGS) entry which is preliminary data.</text>
</comment>
<evidence type="ECO:0000313" key="2">
    <source>
        <dbReference type="Proteomes" id="UP000641025"/>
    </source>
</evidence>
<name>A0ABS0YPM6_9BACT</name>
<sequence>MNSMYMDFKGTLPTRVEERALAVSLVIGLQPGTVDVVLRFLTVLLNDDPLALVPVLAVLTAEEFEDISNMLMEILAHTQNNG</sequence>